<reference evidence="1" key="1">
    <citation type="submission" date="2018-05" db="EMBL/GenBank/DDBJ databases">
        <authorList>
            <person name="Lanie J.A."/>
            <person name="Ng W.-L."/>
            <person name="Kazmierczak K.M."/>
            <person name="Andrzejewski T.M."/>
            <person name="Davidsen T.M."/>
            <person name="Wayne K.J."/>
            <person name="Tettelin H."/>
            <person name="Glass J.I."/>
            <person name="Rusch D."/>
            <person name="Podicherti R."/>
            <person name="Tsui H.-C.T."/>
            <person name="Winkler M.E."/>
        </authorList>
    </citation>
    <scope>NUCLEOTIDE SEQUENCE</scope>
</reference>
<accession>A0A382RHB5</accession>
<protein>
    <submittedName>
        <fullName evidence="1">Uncharacterized protein</fullName>
    </submittedName>
</protein>
<sequence length="64" mass="6699">MTKYECCDCGMGVEGLVCSCGAELVHETLTNEDGSTVDVSKCPDGHGKIKSPMCCGHDMDVAEA</sequence>
<name>A0A382RHB5_9ZZZZ</name>
<proteinExistence type="predicted"/>
<gene>
    <name evidence="1" type="ORF">METZ01_LOCUS349880</name>
</gene>
<dbReference type="EMBL" id="UINC01121687">
    <property type="protein sequence ID" value="SVC97026.1"/>
    <property type="molecule type" value="Genomic_DNA"/>
</dbReference>
<organism evidence="1">
    <name type="scientific">marine metagenome</name>
    <dbReference type="NCBI Taxonomy" id="408172"/>
    <lineage>
        <taxon>unclassified sequences</taxon>
        <taxon>metagenomes</taxon>
        <taxon>ecological metagenomes</taxon>
    </lineage>
</organism>
<dbReference type="AlphaFoldDB" id="A0A382RHB5"/>
<evidence type="ECO:0000313" key="1">
    <source>
        <dbReference type="EMBL" id="SVC97026.1"/>
    </source>
</evidence>